<dbReference type="EMBL" id="LR796457">
    <property type="protein sequence ID" value="CAB4146018.1"/>
    <property type="molecule type" value="Genomic_DNA"/>
</dbReference>
<dbReference type="EMBL" id="LR797131">
    <property type="protein sequence ID" value="CAB4188893.1"/>
    <property type="molecule type" value="Genomic_DNA"/>
</dbReference>
<evidence type="ECO:0000313" key="8">
    <source>
        <dbReference type="EMBL" id="CAB4192711.1"/>
    </source>
</evidence>
<evidence type="ECO:0000313" key="9">
    <source>
        <dbReference type="EMBL" id="CAB4217953.1"/>
    </source>
</evidence>
<evidence type="ECO:0000256" key="1">
    <source>
        <dbReference type="SAM" id="MobiDB-lite"/>
    </source>
</evidence>
<dbReference type="EMBL" id="LR796915">
    <property type="protein sequence ID" value="CAB4174710.1"/>
    <property type="molecule type" value="Genomic_DNA"/>
</dbReference>
<dbReference type="EMBL" id="LR796983">
    <property type="protein sequence ID" value="CAB4179870.1"/>
    <property type="molecule type" value="Genomic_DNA"/>
</dbReference>
<sequence>MEIIAFSILWIIILGFLFKFSANSLSKAHETQIQLEKQILICNNKDEQLNNMLIENKNLEKKNKELSEKNAQMKDKLNSLSSFLSDMKNGKM</sequence>
<evidence type="ECO:0000313" key="7">
    <source>
        <dbReference type="EMBL" id="CAB4188893.1"/>
    </source>
</evidence>
<evidence type="ECO:0000313" key="10">
    <source>
        <dbReference type="EMBL" id="CAB5231665.1"/>
    </source>
</evidence>
<evidence type="ECO:0000313" key="2">
    <source>
        <dbReference type="EMBL" id="CAB4146018.1"/>
    </source>
</evidence>
<feature type="region of interest" description="Disordered" evidence="1">
    <location>
        <begin position="70"/>
        <end position="92"/>
    </location>
</feature>
<dbReference type="EMBL" id="LR798431">
    <property type="protein sequence ID" value="CAB5231665.1"/>
    <property type="molecule type" value="Genomic_DNA"/>
</dbReference>
<gene>
    <name evidence="5" type="ORF">UFOVP1032_140</name>
    <name evidence="6" type="ORF">UFOVP1125_56</name>
    <name evidence="7" type="ORF">UFOVP1173_2</name>
    <name evidence="8" type="ORF">UFOVP1241_72</name>
    <name evidence="9" type="ORF">UFOVP1491_140</name>
    <name evidence="10" type="ORF">UFOVP1579_140</name>
    <name evidence="2" type="ORF">UFOVP485_133</name>
    <name evidence="3" type="ORF">UFOVP575_85</name>
    <name evidence="4" type="ORF">UFOVP963_75</name>
</gene>
<evidence type="ECO:0000313" key="3">
    <source>
        <dbReference type="EMBL" id="CAB4150984.1"/>
    </source>
</evidence>
<protein>
    <submittedName>
        <fullName evidence="8">Uncharacterized protein</fullName>
    </submittedName>
</protein>
<dbReference type="EMBL" id="LR796551">
    <property type="protein sequence ID" value="CAB4150984.1"/>
    <property type="molecule type" value="Genomic_DNA"/>
</dbReference>
<dbReference type="EMBL" id="LR797080">
    <property type="protein sequence ID" value="CAB4185522.1"/>
    <property type="molecule type" value="Genomic_DNA"/>
</dbReference>
<dbReference type="EMBL" id="LR797455">
    <property type="protein sequence ID" value="CAB4217953.1"/>
    <property type="molecule type" value="Genomic_DNA"/>
</dbReference>
<proteinExistence type="predicted"/>
<organism evidence="8">
    <name type="scientific">uncultured Caudovirales phage</name>
    <dbReference type="NCBI Taxonomy" id="2100421"/>
    <lineage>
        <taxon>Viruses</taxon>
        <taxon>Duplodnaviria</taxon>
        <taxon>Heunggongvirae</taxon>
        <taxon>Uroviricota</taxon>
        <taxon>Caudoviricetes</taxon>
        <taxon>Peduoviridae</taxon>
        <taxon>Maltschvirus</taxon>
        <taxon>Maltschvirus maltsch</taxon>
    </lineage>
</organism>
<evidence type="ECO:0000313" key="4">
    <source>
        <dbReference type="EMBL" id="CAB4174710.1"/>
    </source>
</evidence>
<evidence type="ECO:0000313" key="5">
    <source>
        <dbReference type="EMBL" id="CAB4179870.1"/>
    </source>
</evidence>
<accession>A0A6J5RGL3</accession>
<dbReference type="EMBL" id="LR797188">
    <property type="protein sequence ID" value="CAB4192711.1"/>
    <property type="molecule type" value="Genomic_DNA"/>
</dbReference>
<name>A0A6J5RGL3_9CAUD</name>
<reference evidence="8" key="1">
    <citation type="submission" date="2020-05" db="EMBL/GenBank/DDBJ databases">
        <authorList>
            <person name="Chiriac C."/>
            <person name="Salcher M."/>
            <person name="Ghai R."/>
            <person name="Kavagutti S V."/>
        </authorList>
    </citation>
    <scope>NUCLEOTIDE SEQUENCE</scope>
</reference>
<evidence type="ECO:0000313" key="6">
    <source>
        <dbReference type="EMBL" id="CAB4185522.1"/>
    </source>
</evidence>